<protein>
    <submittedName>
        <fullName evidence="2">Peptidyl-prolyl cis-trans isomerase</fullName>
    </submittedName>
</protein>
<evidence type="ECO:0000313" key="2">
    <source>
        <dbReference type="EMBL" id="HIX74709.1"/>
    </source>
</evidence>
<keyword evidence="2" id="KW-0413">Isomerase</keyword>
<sequence>MRLSFMFLIFAIVLSGCAGSGNHPDNKILAQVGQRELKRQEVASSIPYGLASSDSLLMAEHLVKRWVKDQLVYEVALRNIDDKEAIDHLVEEYRKALVRNRYQERLVNEKVSLEVSESEKRAYYDANQDKFALNKCLIKGLFLKVPVDAPGLSDLKKWYRSTDEDDLERIEKYSVQNAAIYEFFYDKWVNFEDVLDNMPSNVPNPAAYLRSHRFIEESDSSFCYLLNIGDYLLPEGIEPYEYASARIQELLVNQRKMEFLRTFEDELYDDAVQSGEVKIFP</sequence>
<dbReference type="PROSITE" id="PS51257">
    <property type="entry name" value="PROKAR_LIPOPROTEIN"/>
    <property type="match status" value="1"/>
</dbReference>
<keyword evidence="1" id="KW-0732">Signal</keyword>
<gene>
    <name evidence="2" type="ORF">H9977_06735</name>
</gene>
<name>A0A9D1X882_9BACT</name>
<proteinExistence type="predicted"/>
<evidence type="ECO:0000313" key="3">
    <source>
        <dbReference type="Proteomes" id="UP000886740"/>
    </source>
</evidence>
<reference evidence="2" key="1">
    <citation type="journal article" date="2021" name="PeerJ">
        <title>Extensive microbial diversity within the chicken gut microbiome revealed by metagenomics and culture.</title>
        <authorList>
            <person name="Gilroy R."/>
            <person name="Ravi A."/>
            <person name="Getino M."/>
            <person name="Pursley I."/>
            <person name="Horton D.L."/>
            <person name="Alikhan N.F."/>
            <person name="Baker D."/>
            <person name="Gharbi K."/>
            <person name="Hall N."/>
            <person name="Watson M."/>
            <person name="Adriaenssens E.M."/>
            <person name="Foster-Nyarko E."/>
            <person name="Jarju S."/>
            <person name="Secka A."/>
            <person name="Antonio M."/>
            <person name="Oren A."/>
            <person name="Chaudhuri R.R."/>
            <person name="La Ragione R."/>
            <person name="Hildebrand F."/>
            <person name="Pallen M.J."/>
        </authorList>
    </citation>
    <scope>NUCLEOTIDE SEQUENCE</scope>
    <source>
        <strain evidence="2">ChiGjej6B6-14162</strain>
    </source>
</reference>
<dbReference type="GO" id="GO:0016853">
    <property type="term" value="F:isomerase activity"/>
    <property type="evidence" value="ECO:0007669"/>
    <property type="project" value="UniProtKB-KW"/>
</dbReference>
<organism evidence="2 3">
    <name type="scientific">Candidatus Parabacteroides intestinipullorum</name>
    <dbReference type="NCBI Taxonomy" id="2838723"/>
    <lineage>
        <taxon>Bacteria</taxon>
        <taxon>Pseudomonadati</taxon>
        <taxon>Bacteroidota</taxon>
        <taxon>Bacteroidia</taxon>
        <taxon>Bacteroidales</taxon>
        <taxon>Tannerellaceae</taxon>
        <taxon>Parabacteroides</taxon>
    </lineage>
</organism>
<reference evidence="2" key="2">
    <citation type="submission" date="2021-04" db="EMBL/GenBank/DDBJ databases">
        <authorList>
            <person name="Gilroy R."/>
        </authorList>
    </citation>
    <scope>NUCLEOTIDE SEQUENCE</scope>
    <source>
        <strain evidence="2">ChiGjej6B6-14162</strain>
    </source>
</reference>
<dbReference type="AlphaFoldDB" id="A0A9D1X882"/>
<comment type="caution">
    <text evidence="2">The sequence shown here is derived from an EMBL/GenBank/DDBJ whole genome shotgun (WGS) entry which is preliminary data.</text>
</comment>
<dbReference type="EMBL" id="DXEL01000047">
    <property type="protein sequence ID" value="HIX74709.1"/>
    <property type="molecule type" value="Genomic_DNA"/>
</dbReference>
<feature type="signal peptide" evidence="1">
    <location>
        <begin position="1"/>
        <end position="18"/>
    </location>
</feature>
<dbReference type="Proteomes" id="UP000886740">
    <property type="component" value="Unassembled WGS sequence"/>
</dbReference>
<accession>A0A9D1X882</accession>
<feature type="chain" id="PRO_5039308422" evidence="1">
    <location>
        <begin position="19"/>
        <end position="281"/>
    </location>
</feature>
<evidence type="ECO:0000256" key="1">
    <source>
        <dbReference type="SAM" id="SignalP"/>
    </source>
</evidence>